<dbReference type="OrthoDB" id="9812126at2"/>
<dbReference type="Gene3D" id="3.90.1580.10">
    <property type="entry name" value="paralog of FGE (formylglycine-generating enzyme)"/>
    <property type="match status" value="1"/>
</dbReference>
<dbReference type="PROSITE" id="PS50208">
    <property type="entry name" value="CASPASE_P20"/>
    <property type="match status" value="1"/>
</dbReference>
<dbReference type="GO" id="GO:0006508">
    <property type="term" value="P:proteolysis"/>
    <property type="evidence" value="ECO:0007669"/>
    <property type="project" value="InterPro"/>
</dbReference>
<dbReference type="RefSeq" id="WP_097129934.1">
    <property type="nucleotide sequence ID" value="NZ_OCNH01000005.1"/>
</dbReference>
<dbReference type="PANTHER" id="PTHR23150:SF19">
    <property type="entry name" value="FORMYLGLYCINE-GENERATING ENZYME"/>
    <property type="match status" value="1"/>
</dbReference>
<dbReference type="SUPFAM" id="SSF56436">
    <property type="entry name" value="C-type lectin-like"/>
    <property type="match status" value="1"/>
</dbReference>
<reference evidence="3" key="1">
    <citation type="submission" date="2017-09" db="EMBL/GenBank/DDBJ databases">
        <authorList>
            <person name="Varghese N."/>
            <person name="Submissions S."/>
        </authorList>
    </citation>
    <scope>NUCLEOTIDE SEQUENCE [LARGE SCALE GENOMIC DNA]</scope>
    <source>
        <strain evidence="3">DSM 29961</strain>
    </source>
</reference>
<dbReference type="InterPro" id="IPR042095">
    <property type="entry name" value="SUMF_sf"/>
</dbReference>
<dbReference type="InterPro" id="IPR016187">
    <property type="entry name" value="CTDL_fold"/>
</dbReference>
<dbReference type="Pfam" id="PF00656">
    <property type="entry name" value="Peptidase_C14"/>
    <property type="match status" value="1"/>
</dbReference>
<dbReference type="InterPro" id="IPR011600">
    <property type="entry name" value="Pept_C14_caspase"/>
</dbReference>
<evidence type="ECO:0000259" key="1">
    <source>
        <dbReference type="PROSITE" id="PS50208"/>
    </source>
</evidence>
<dbReference type="Gene3D" id="3.40.50.1460">
    <property type="match status" value="1"/>
</dbReference>
<dbReference type="EMBL" id="OCNH01000005">
    <property type="protein sequence ID" value="SOD96453.1"/>
    <property type="molecule type" value="Genomic_DNA"/>
</dbReference>
<dbReference type="Proteomes" id="UP000219452">
    <property type="component" value="Unassembled WGS sequence"/>
</dbReference>
<organism evidence="2 3">
    <name type="scientific">Spirosoma fluviale</name>
    <dbReference type="NCBI Taxonomy" id="1597977"/>
    <lineage>
        <taxon>Bacteria</taxon>
        <taxon>Pseudomonadati</taxon>
        <taxon>Bacteroidota</taxon>
        <taxon>Cytophagia</taxon>
        <taxon>Cytophagales</taxon>
        <taxon>Cytophagaceae</taxon>
        <taxon>Spirosoma</taxon>
    </lineage>
</organism>
<dbReference type="Pfam" id="PF03781">
    <property type="entry name" value="FGE-sulfatase"/>
    <property type="match status" value="1"/>
</dbReference>
<dbReference type="AlphaFoldDB" id="A0A286GLN2"/>
<dbReference type="InterPro" id="IPR001309">
    <property type="entry name" value="Pept_C14_p20"/>
</dbReference>
<dbReference type="PANTHER" id="PTHR23150">
    <property type="entry name" value="SULFATASE MODIFYING FACTOR 1, 2"/>
    <property type="match status" value="1"/>
</dbReference>
<dbReference type="InterPro" id="IPR005532">
    <property type="entry name" value="SUMF_dom"/>
</dbReference>
<dbReference type="InterPro" id="IPR029030">
    <property type="entry name" value="Caspase-like_dom_sf"/>
</dbReference>
<evidence type="ECO:0000313" key="3">
    <source>
        <dbReference type="Proteomes" id="UP000219452"/>
    </source>
</evidence>
<dbReference type="SUPFAM" id="SSF52129">
    <property type="entry name" value="Caspase-like"/>
    <property type="match status" value="1"/>
</dbReference>
<evidence type="ECO:0000313" key="2">
    <source>
        <dbReference type="EMBL" id="SOD96453.1"/>
    </source>
</evidence>
<sequence>MKPHRYLPFLLLLMLLQKAVSHDKTIVTATLPTGTEKRVALVIGNRDYQSMNPLRNPLNDAEDMARALKALQFEVTTLTNTTNHQLLKGLEIFRSKLGPTTVAVVYFSGHGMSYDNTNYLIPVDANITCQEDVGVWGVKLDLILSHTRVCRNGIVFLDACRKIPNLDRCPTPDRSPNAQAGLVTPRNPPGSAVVFSTEQGTAADDNQTGRNGLFTEALLRYLTRPNLTLKQICDRAAADVEAKSNFKQSPALYDKIRGDFVFIQTPAPPPSRPQTPQYLDLPFSEMVYIPGSTFQMGDTRSEGSSDEKPVRSVTVSSFLMGKYEVTQRQWEAVMGNNPSYFKDCPDCPVENVSWDDVQEFLKKLNARTGGNYRLPTEAEWEYAAGGGAGSRTRFGNGRDILDPAEANFDGSVTYKKPYSVAGEYRQKTVPVGSFRANTLGLYNMSGNVWEWCADWYGPYSANSETNPTGPATGTIRVLRGGCWVDYSQITRVANRDLSIPSNRYKDIGFRVVSQAQ</sequence>
<dbReference type="GO" id="GO:0120147">
    <property type="term" value="F:formylglycine-generating oxidase activity"/>
    <property type="evidence" value="ECO:0007669"/>
    <property type="project" value="TreeGrafter"/>
</dbReference>
<proteinExistence type="predicted"/>
<protein>
    <submittedName>
        <fullName evidence="2">Formylglycine-generating enzyme, required for sulfatase activity, contains SUMF1/FGE domain</fullName>
    </submittedName>
</protein>
<keyword evidence="3" id="KW-1185">Reference proteome</keyword>
<accession>A0A286GLN2</accession>
<name>A0A286GLN2_9BACT</name>
<gene>
    <name evidence="2" type="ORF">SAMN06269250_5317</name>
</gene>
<dbReference type="GO" id="GO:0004197">
    <property type="term" value="F:cysteine-type endopeptidase activity"/>
    <property type="evidence" value="ECO:0007669"/>
    <property type="project" value="InterPro"/>
</dbReference>
<dbReference type="InterPro" id="IPR051043">
    <property type="entry name" value="Sulfatase_Mod_Factor_Kinase"/>
</dbReference>
<feature type="domain" description="Caspase family p20" evidence="1">
    <location>
        <begin position="36"/>
        <end position="111"/>
    </location>
</feature>